<dbReference type="PANTHER" id="PTHR31793">
    <property type="entry name" value="4-HYDROXYBENZOYL-COA THIOESTERASE FAMILY MEMBER"/>
    <property type="match status" value="1"/>
</dbReference>
<dbReference type="CDD" id="cd00586">
    <property type="entry name" value="4HBT"/>
    <property type="match status" value="1"/>
</dbReference>
<evidence type="ECO:0000256" key="1">
    <source>
        <dbReference type="ARBA" id="ARBA00005953"/>
    </source>
</evidence>
<name>A0A238X715_HALVU</name>
<dbReference type="GO" id="GO:0047617">
    <property type="term" value="F:fatty acyl-CoA hydrolase activity"/>
    <property type="evidence" value="ECO:0007669"/>
    <property type="project" value="TreeGrafter"/>
</dbReference>
<protein>
    <submittedName>
        <fullName evidence="3">Acyl-CoA thioester hydrolase</fullName>
    </submittedName>
</protein>
<evidence type="ECO:0000256" key="2">
    <source>
        <dbReference type="ARBA" id="ARBA00022801"/>
    </source>
</evidence>
<dbReference type="Gene3D" id="3.10.129.10">
    <property type="entry name" value="Hotdog Thioesterase"/>
    <property type="match status" value="1"/>
</dbReference>
<evidence type="ECO:0000313" key="3">
    <source>
        <dbReference type="EMBL" id="SNR54422.1"/>
    </source>
</evidence>
<keyword evidence="4" id="KW-1185">Reference proteome</keyword>
<dbReference type="PANTHER" id="PTHR31793:SF27">
    <property type="entry name" value="NOVEL THIOESTERASE SUPERFAMILY DOMAIN AND SAPOSIN A-TYPE DOMAIN CONTAINING PROTEIN (0610012H03RIK)"/>
    <property type="match status" value="1"/>
</dbReference>
<reference evidence="3 4" key="1">
    <citation type="submission" date="2017-06" db="EMBL/GenBank/DDBJ databases">
        <authorList>
            <person name="Kim H.J."/>
            <person name="Triplett B.A."/>
        </authorList>
    </citation>
    <scope>NUCLEOTIDE SEQUENCE [LARGE SCALE GENOMIC DNA]</scope>
    <source>
        <strain evidence="3 4">DSM 8800</strain>
    </source>
</reference>
<dbReference type="Pfam" id="PF13279">
    <property type="entry name" value="4HBT_2"/>
    <property type="match status" value="1"/>
</dbReference>
<sequence>MTTLVVPRTMGEYAVELEVRFRDIDAMGHVNNAVYATYIEQARTRYVRDVLETDLASIPTVLASLSIDYRRPVLLSDGAVTVTIEVPKVGTSSLPMRYTIATADGDVAAEAESTQVFLDPETERPTPIPERYREAIVERHGL</sequence>
<gene>
    <name evidence="3" type="ORF">SAMN06264855_11419</name>
</gene>
<keyword evidence="2 3" id="KW-0378">Hydrolase</keyword>
<evidence type="ECO:0000313" key="4">
    <source>
        <dbReference type="Proteomes" id="UP000198397"/>
    </source>
</evidence>
<dbReference type="InterPro" id="IPR050563">
    <property type="entry name" value="4-hydroxybenzoyl-CoA_TE"/>
</dbReference>
<organism evidence="3 4">
    <name type="scientific">Halorubrum vacuolatum</name>
    <name type="common">Natronobacterium vacuolatum</name>
    <dbReference type="NCBI Taxonomy" id="63740"/>
    <lineage>
        <taxon>Archaea</taxon>
        <taxon>Methanobacteriati</taxon>
        <taxon>Methanobacteriota</taxon>
        <taxon>Stenosarchaea group</taxon>
        <taxon>Halobacteria</taxon>
        <taxon>Halobacteriales</taxon>
        <taxon>Haloferacaceae</taxon>
        <taxon>Halorubrum</taxon>
    </lineage>
</organism>
<comment type="similarity">
    <text evidence="1">Belongs to the 4-hydroxybenzoyl-CoA thioesterase family.</text>
</comment>
<proteinExistence type="inferred from homology"/>
<accession>A0A238X715</accession>
<dbReference type="SUPFAM" id="SSF54637">
    <property type="entry name" value="Thioesterase/thiol ester dehydrase-isomerase"/>
    <property type="match status" value="1"/>
</dbReference>
<dbReference type="Proteomes" id="UP000198397">
    <property type="component" value="Unassembled WGS sequence"/>
</dbReference>
<dbReference type="EMBL" id="FZNQ01000014">
    <property type="protein sequence ID" value="SNR54422.1"/>
    <property type="molecule type" value="Genomic_DNA"/>
</dbReference>
<dbReference type="AlphaFoldDB" id="A0A238X715"/>
<dbReference type="InterPro" id="IPR029069">
    <property type="entry name" value="HotDog_dom_sf"/>
</dbReference>